<evidence type="ECO:0000313" key="2">
    <source>
        <dbReference type="EMBL" id="MDC7960061.1"/>
    </source>
</evidence>
<dbReference type="AlphaFoldDB" id="A0AAW6IGQ5"/>
<dbReference type="CDD" id="cd00603">
    <property type="entry name" value="IPT_PCSR"/>
    <property type="match status" value="1"/>
</dbReference>
<dbReference type="InterPro" id="IPR014756">
    <property type="entry name" value="Ig_E-set"/>
</dbReference>
<dbReference type="InterPro" id="IPR002909">
    <property type="entry name" value="IPT_dom"/>
</dbReference>
<dbReference type="Proteomes" id="UP001215078">
    <property type="component" value="Unassembled WGS sequence"/>
</dbReference>
<accession>A0AAW6IGQ5</accession>
<sequence length="469" mass="53498">MNEKLQSCNRRLMFRTRKIRFSLLFMFGFLCLCTAVGCKDDSSVEDFKLPDAPVFDANKAIKVTNCLPDSGGMGTRIIVYGENFGNDTAAVKVTIGGQKARVLSCRSNSLLCLVPKKAWSGEVKVAVNSETGEEIQSGQWERLFKYRSLMVVSTFLGTTYENNTKYDTKPGPFEDCGAFENLVWMKFDPNNPDMLYIAAGYKSFRVVDFKNEYVGVFTHNLVQPTCIDFTLNGDMVVGDDQKDKQAPGLYLFTRESGYTVRQDLCPTIEINSVAVHPTNGRIYFTQYRTGELNYYDLEKGEKVTERVLGKSIRYMFWHPTGKYCYYIDNQSHQIYRMDYDEETKKLSLPLVVCGGYGYQDGVGEGAKLNKPQQGIFVKNEKYEGQEDEYDFYFCDSNNGCIRFLTPEGRVETYAGRAENSTGYRDGDLRTEAQFNTCQSLVYDYKRNCMYVGDNGNHYIRKISPQDDVE</sequence>
<comment type="caution">
    <text evidence="2">The sequence shown here is derived from an EMBL/GenBank/DDBJ whole genome shotgun (WGS) entry which is preliminary data.</text>
</comment>
<dbReference type="RefSeq" id="WP_195401461.1">
    <property type="nucleotide sequence ID" value="NZ_JADNAA010000002.1"/>
</dbReference>
<dbReference type="SUPFAM" id="SSF75011">
    <property type="entry name" value="3-carboxy-cis,cis-mucoante lactonizing enzyme"/>
    <property type="match status" value="1"/>
</dbReference>
<dbReference type="PANTHER" id="PTHR13833">
    <property type="match status" value="1"/>
</dbReference>
<dbReference type="Pfam" id="PF01833">
    <property type="entry name" value="TIG"/>
    <property type="match status" value="1"/>
</dbReference>
<dbReference type="SUPFAM" id="SSF81296">
    <property type="entry name" value="E set domains"/>
    <property type="match status" value="1"/>
</dbReference>
<dbReference type="EMBL" id="JAQQPO010000022">
    <property type="protein sequence ID" value="MDC7960061.1"/>
    <property type="molecule type" value="Genomic_DNA"/>
</dbReference>
<dbReference type="Gene3D" id="2.60.40.10">
    <property type="entry name" value="Immunoglobulins"/>
    <property type="match status" value="1"/>
</dbReference>
<proteinExistence type="predicted"/>
<evidence type="ECO:0000259" key="1">
    <source>
        <dbReference type="Pfam" id="PF01833"/>
    </source>
</evidence>
<organism evidence="2 3">
    <name type="scientific">Bacteroides ovatus</name>
    <dbReference type="NCBI Taxonomy" id="28116"/>
    <lineage>
        <taxon>Bacteria</taxon>
        <taxon>Pseudomonadati</taxon>
        <taxon>Bacteroidota</taxon>
        <taxon>Bacteroidia</taxon>
        <taxon>Bacteroidales</taxon>
        <taxon>Bacteroidaceae</taxon>
        <taxon>Bacteroides</taxon>
    </lineage>
</organism>
<evidence type="ECO:0000313" key="3">
    <source>
        <dbReference type="Proteomes" id="UP001215078"/>
    </source>
</evidence>
<dbReference type="InterPro" id="IPR013783">
    <property type="entry name" value="Ig-like_fold"/>
</dbReference>
<feature type="domain" description="IPT/TIG" evidence="1">
    <location>
        <begin position="65"/>
        <end position="128"/>
    </location>
</feature>
<protein>
    <submittedName>
        <fullName evidence="2">IPT/TIG domain-containing protein</fullName>
    </submittedName>
</protein>
<reference evidence="2" key="1">
    <citation type="submission" date="2022-10" db="EMBL/GenBank/DDBJ databases">
        <title>Human gut microbiome strain richness.</title>
        <authorList>
            <person name="Chen-Liaw A."/>
        </authorList>
    </citation>
    <scope>NUCLEOTIDE SEQUENCE</scope>
    <source>
        <strain evidence="2">RTP21484st1_H8_RTP21484_190118</strain>
    </source>
</reference>
<gene>
    <name evidence="2" type="ORF">PQ628_17805</name>
</gene>
<dbReference type="PANTHER" id="PTHR13833:SF71">
    <property type="entry name" value="NHL DOMAIN-CONTAINING PROTEIN"/>
    <property type="match status" value="1"/>
</dbReference>
<dbReference type="InterPro" id="IPR011042">
    <property type="entry name" value="6-blade_b-propeller_TolB-like"/>
</dbReference>
<name>A0AAW6IGQ5_BACOV</name>
<dbReference type="Gene3D" id="2.120.10.30">
    <property type="entry name" value="TolB, C-terminal domain"/>
    <property type="match status" value="1"/>
</dbReference>